<evidence type="ECO:0000313" key="1">
    <source>
        <dbReference type="EMBL" id="HIY97567.1"/>
    </source>
</evidence>
<reference evidence="1" key="1">
    <citation type="journal article" date="2021" name="PeerJ">
        <title>Extensive microbial diversity within the chicken gut microbiome revealed by metagenomics and culture.</title>
        <authorList>
            <person name="Gilroy R."/>
            <person name="Ravi A."/>
            <person name="Getino M."/>
            <person name="Pursley I."/>
            <person name="Horton D.L."/>
            <person name="Alikhan N.F."/>
            <person name="Baker D."/>
            <person name="Gharbi K."/>
            <person name="Hall N."/>
            <person name="Watson M."/>
            <person name="Adriaenssens E.M."/>
            <person name="Foster-Nyarko E."/>
            <person name="Jarju S."/>
            <person name="Secka A."/>
            <person name="Antonio M."/>
            <person name="Oren A."/>
            <person name="Chaudhuri R.R."/>
            <person name="La Ragione R."/>
            <person name="Hildebrand F."/>
            <person name="Pallen M.J."/>
        </authorList>
    </citation>
    <scope>NUCLEOTIDE SEQUENCE</scope>
    <source>
        <strain evidence="1">1345</strain>
    </source>
</reference>
<reference evidence="1" key="2">
    <citation type="submission" date="2021-04" db="EMBL/GenBank/DDBJ databases">
        <authorList>
            <person name="Gilroy R."/>
        </authorList>
    </citation>
    <scope>NUCLEOTIDE SEQUENCE</scope>
    <source>
        <strain evidence="1">1345</strain>
    </source>
</reference>
<proteinExistence type="predicted"/>
<dbReference type="EMBL" id="DXCQ01000072">
    <property type="protein sequence ID" value="HIY97567.1"/>
    <property type="molecule type" value="Genomic_DNA"/>
</dbReference>
<protein>
    <submittedName>
        <fullName evidence="1">Uncharacterized protein</fullName>
    </submittedName>
</protein>
<evidence type="ECO:0000313" key="2">
    <source>
        <dbReference type="Proteomes" id="UP000886750"/>
    </source>
</evidence>
<organism evidence="1 2">
    <name type="scientific">Candidatus Borkfalkia excrementigallinarum</name>
    <dbReference type="NCBI Taxonomy" id="2838506"/>
    <lineage>
        <taxon>Bacteria</taxon>
        <taxon>Bacillati</taxon>
        <taxon>Bacillota</taxon>
        <taxon>Clostridia</taxon>
        <taxon>Christensenellales</taxon>
        <taxon>Christensenellaceae</taxon>
        <taxon>Candidatus Borkfalkia</taxon>
    </lineage>
</organism>
<dbReference type="Proteomes" id="UP000886750">
    <property type="component" value="Unassembled WGS sequence"/>
</dbReference>
<gene>
    <name evidence="1" type="ORF">H9729_07745</name>
</gene>
<comment type="caution">
    <text evidence="1">The sequence shown here is derived from an EMBL/GenBank/DDBJ whole genome shotgun (WGS) entry which is preliminary data.</text>
</comment>
<dbReference type="AlphaFoldDB" id="A0A9D1ZW47"/>
<sequence length="137" mass="16096">MTDKNIAKKEKAIELLKQMDIYAPYIKGFRESDKVCFFERFGGYWAEQEPELYGKMKSLEKKYKCLVYAITHEFTEFGECYSFLIVTDYKSEWKTLMYSEGNTHTAFAYVWNKDDDWCSEFGSVTVQSFGGGIRRIA</sequence>
<name>A0A9D1ZW47_9FIRM</name>
<accession>A0A9D1ZW47</accession>